<keyword evidence="2" id="KW-1185">Reference proteome</keyword>
<evidence type="ECO:0000313" key="2">
    <source>
        <dbReference type="Proteomes" id="UP000266841"/>
    </source>
</evidence>
<gene>
    <name evidence="1" type="ORF">THAOC_32948</name>
</gene>
<sequence length="90" mass="9491">MARLELEPSAATSLQSLAGGGSSFSSILDWQVPVVTSLPPSDDLQLVLVEEETIAAKDLGNEKTGDRFPSLPSGLVDAWDLFFPTLSAAD</sequence>
<dbReference type="AlphaFoldDB" id="K0RNE6"/>
<comment type="caution">
    <text evidence="1">The sequence shown here is derived from an EMBL/GenBank/DDBJ whole genome shotgun (WGS) entry which is preliminary data.</text>
</comment>
<organism evidence="1 2">
    <name type="scientific">Thalassiosira oceanica</name>
    <name type="common">Marine diatom</name>
    <dbReference type="NCBI Taxonomy" id="159749"/>
    <lineage>
        <taxon>Eukaryota</taxon>
        <taxon>Sar</taxon>
        <taxon>Stramenopiles</taxon>
        <taxon>Ochrophyta</taxon>
        <taxon>Bacillariophyta</taxon>
        <taxon>Coscinodiscophyceae</taxon>
        <taxon>Thalassiosirophycidae</taxon>
        <taxon>Thalassiosirales</taxon>
        <taxon>Thalassiosiraceae</taxon>
        <taxon>Thalassiosira</taxon>
    </lineage>
</organism>
<dbReference type="Proteomes" id="UP000266841">
    <property type="component" value="Unassembled WGS sequence"/>
</dbReference>
<accession>K0RNE6</accession>
<protein>
    <submittedName>
        <fullName evidence="1">Uncharacterized protein</fullName>
    </submittedName>
</protein>
<dbReference type="EMBL" id="AGNL01046068">
    <property type="protein sequence ID" value="EJK48272.1"/>
    <property type="molecule type" value="Genomic_DNA"/>
</dbReference>
<proteinExistence type="predicted"/>
<evidence type="ECO:0000313" key="1">
    <source>
        <dbReference type="EMBL" id="EJK48272.1"/>
    </source>
</evidence>
<name>K0RNE6_THAOC</name>
<reference evidence="1 2" key="1">
    <citation type="journal article" date="2012" name="Genome Biol.">
        <title>Genome and low-iron response of an oceanic diatom adapted to chronic iron limitation.</title>
        <authorList>
            <person name="Lommer M."/>
            <person name="Specht M."/>
            <person name="Roy A.S."/>
            <person name="Kraemer L."/>
            <person name="Andreson R."/>
            <person name="Gutowska M.A."/>
            <person name="Wolf J."/>
            <person name="Bergner S.V."/>
            <person name="Schilhabel M.B."/>
            <person name="Klostermeier U.C."/>
            <person name="Beiko R.G."/>
            <person name="Rosenstiel P."/>
            <person name="Hippler M."/>
            <person name="Laroche J."/>
        </authorList>
    </citation>
    <scope>NUCLEOTIDE SEQUENCE [LARGE SCALE GENOMIC DNA]</scope>
    <source>
        <strain evidence="1 2">CCMP1005</strain>
    </source>
</reference>